<dbReference type="Proteomes" id="UP000017836">
    <property type="component" value="Unassembled WGS sequence"/>
</dbReference>
<protein>
    <submittedName>
        <fullName evidence="1">Uncharacterized protein</fullName>
    </submittedName>
</protein>
<accession>U5DGN2</accession>
<organism evidence="1 2">
    <name type="scientific">Amborella trichopoda</name>
    <dbReference type="NCBI Taxonomy" id="13333"/>
    <lineage>
        <taxon>Eukaryota</taxon>
        <taxon>Viridiplantae</taxon>
        <taxon>Streptophyta</taxon>
        <taxon>Embryophyta</taxon>
        <taxon>Tracheophyta</taxon>
        <taxon>Spermatophyta</taxon>
        <taxon>Magnoliopsida</taxon>
        <taxon>Amborellales</taxon>
        <taxon>Amborellaceae</taxon>
        <taxon>Amborella</taxon>
    </lineage>
</organism>
<gene>
    <name evidence="1" type="ORF">AMTR_s00070p00148660</name>
</gene>
<reference evidence="2" key="1">
    <citation type="journal article" date="2013" name="Science">
        <title>The Amborella genome and the evolution of flowering plants.</title>
        <authorList>
            <consortium name="Amborella Genome Project"/>
        </authorList>
    </citation>
    <scope>NUCLEOTIDE SEQUENCE [LARGE SCALE GENOMIC DNA]</scope>
</reference>
<dbReference type="EMBL" id="KI392058">
    <property type="protein sequence ID" value="ERN20642.1"/>
    <property type="molecule type" value="Genomic_DNA"/>
</dbReference>
<dbReference type="Gramene" id="ERN20642">
    <property type="protein sequence ID" value="ERN20642"/>
    <property type="gene ID" value="AMTR_s00070p00148660"/>
</dbReference>
<dbReference type="STRING" id="13333.U5DGN2"/>
<dbReference type="AlphaFoldDB" id="U5DGN2"/>
<keyword evidence="2" id="KW-1185">Reference proteome</keyword>
<evidence type="ECO:0000313" key="1">
    <source>
        <dbReference type="EMBL" id="ERN20642.1"/>
    </source>
</evidence>
<evidence type="ECO:0000313" key="2">
    <source>
        <dbReference type="Proteomes" id="UP000017836"/>
    </source>
</evidence>
<name>U5DGN2_AMBTC</name>
<dbReference type="HOGENOM" id="CLU_708538_0_0_1"/>
<sequence>MMYMVQAKWCVMCLDCYGSSNPLVHHATWCVTLYIDLHKRLWYATLGAWCMHKQLVTKGPSWEALSREQCELVAKRWLDQKGHGQEVHVQGSQCVTDPSGGRVGLALVKQRLRLSTSCGCSKKVTPRDSWYQSLRLARCDHGWCALEEKVEGHCGAYDTRMGRLVDDLKPYTETVKAKLMTLKEDMTLIKRALSSTSRSLDSRAVREPEPRMFERQRDSKVLKNFLWDMEQYFYGIRAHEKDRVGIYTMYVTRDGELWWRMRVAHSSRYTSLILDIWAMVEDDWLFNFASGLRGWAEAELRRQGMRGLPTAMAATEGLVGLDLREAVEVNHEGGPSRAFGEKVVHKNRTRLEKGVAKEKVASQKAFSGCFICGGSHRVRECPAKTHPHFG</sequence>
<proteinExistence type="predicted"/>